<evidence type="ECO:0000313" key="3">
    <source>
        <dbReference type="Proteomes" id="UP000799640"/>
    </source>
</evidence>
<dbReference type="Gene3D" id="2.80.10.50">
    <property type="match status" value="1"/>
</dbReference>
<accession>A0A6G1HYL5</accession>
<evidence type="ECO:0008006" key="4">
    <source>
        <dbReference type="Google" id="ProtNLM"/>
    </source>
</evidence>
<dbReference type="OrthoDB" id="9986966at2759"/>
<keyword evidence="3" id="KW-1185">Reference proteome</keyword>
<protein>
    <recommendedName>
        <fullName evidence="4">Ricin B lectin domain-containing protein</fullName>
    </recommendedName>
</protein>
<name>A0A6G1HYL5_9PEZI</name>
<dbReference type="SUPFAM" id="SSF50370">
    <property type="entry name" value="Ricin B-like lectins"/>
    <property type="match status" value="1"/>
</dbReference>
<dbReference type="InterPro" id="IPR035992">
    <property type="entry name" value="Ricin_B-like_lectins"/>
</dbReference>
<organism evidence="2 3">
    <name type="scientific">Trichodelitschia bisporula</name>
    <dbReference type="NCBI Taxonomy" id="703511"/>
    <lineage>
        <taxon>Eukaryota</taxon>
        <taxon>Fungi</taxon>
        <taxon>Dikarya</taxon>
        <taxon>Ascomycota</taxon>
        <taxon>Pezizomycotina</taxon>
        <taxon>Dothideomycetes</taxon>
        <taxon>Dothideomycetes incertae sedis</taxon>
        <taxon>Phaeotrichales</taxon>
        <taxon>Phaeotrichaceae</taxon>
        <taxon>Trichodelitschia</taxon>
    </lineage>
</organism>
<feature type="region of interest" description="Disordered" evidence="1">
    <location>
        <begin position="23"/>
        <end position="43"/>
    </location>
</feature>
<gene>
    <name evidence="2" type="ORF">EJ06DRAFT_555742</name>
</gene>
<dbReference type="EMBL" id="ML996693">
    <property type="protein sequence ID" value="KAF2401120.1"/>
    <property type="molecule type" value="Genomic_DNA"/>
</dbReference>
<proteinExistence type="predicted"/>
<dbReference type="Proteomes" id="UP000799640">
    <property type="component" value="Unassembled WGS sequence"/>
</dbReference>
<sequence length="147" mass="16207">MATTTPTPNTNYTLSNTYTGTSQLFSSSPSKDPTLTRSISPSPHNRVYFTPTSTPNYFRIHTRALGDNYSLDVTNDAGVESTKLHFAETGDFSGQFWRLHGWGDGTVKLSNMFTGEGAHLDVYADSQVPFLGRDDHSGQHWTVVKAN</sequence>
<evidence type="ECO:0000313" key="2">
    <source>
        <dbReference type="EMBL" id="KAF2401120.1"/>
    </source>
</evidence>
<dbReference type="CDD" id="cd00161">
    <property type="entry name" value="beta-trefoil_Ricin-like"/>
    <property type="match status" value="1"/>
</dbReference>
<dbReference type="AlphaFoldDB" id="A0A6G1HYL5"/>
<reference evidence="2" key="1">
    <citation type="journal article" date="2020" name="Stud. Mycol.">
        <title>101 Dothideomycetes genomes: a test case for predicting lifestyles and emergence of pathogens.</title>
        <authorList>
            <person name="Haridas S."/>
            <person name="Albert R."/>
            <person name="Binder M."/>
            <person name="Bloem J."/>
            <person name="Labutti K."/>
            <person name="Salamov A."/>
            <person name="Andreopoulos B."/>
            <person name="Baker S."/>
            <person name="Barry K."/>
            <person name="Bills G."/>
            <person name="Bluhm B."/>
            <person name="Cannon C."/>
            <person name="Castanera R."/>
            <person name="Culley D."/>
            <person name="Daum C."/>
            <person name="Ezra D."/>
            <person name="Gonzalez J."/>
            <person name="Henrissat B."/>
            <person name="Kuo A."/>
            <person name="Liang C."/>
            <person name="Lipzen A."/>
            <person name="Lutzoni F."/>
            <person name="Magnuson J."/>
            <person name="Mondo S."/>
            <person name="Nolan M."/>
            <person name="Ohm R."/>
            <person name="Pangilinan J."/>
            <person name="Park H.-J."/>
            <person name="Ramirez L."/>
            <person name="Alfaro M."/>
            <person name="Sun H."/>
            <person name="Tritt A."/>
            <person name="Yoshinaga Y."/>
            <person name="Zwiers L.-H."/>
            <person name="Turgeon B."/>
            <person name="Goodwin S."/>
            <person name="Spatafora J."/>
            <person name="Crous P."/>
            <person name="Grigoriev I."/>
        </authorList>
    </citation>
    <scope>NUCLEOTIDE SEQUENCE</scope>
    <source>
        <strain evidence="2">CBS 262.69</strain>
    </source>
</reference>
<evidence type="ECO:0000256" key="1">
    <source>
        <dbReference type="SAM" id="MobiDB-lite"/>
    </source>
</evidence>